<accession>A0A8S5N649</accession>
<name>A0A8S5N649_9CAUD</name>
<evidence type="ECO:0000313" key="1">
    <source>
        <dbReference type="EMBL" id="DAD90110.1"/>
    </source>
</evidence>
<dbReference type="EMBL" id="BK015077">
    <property type="protein sequence ID" value="DAD90110.1"/>
    <property type="molecule type" value="Genomic_DNA"/>
</dbReference>
<reference evidence="1" key="1">
    <citation type="journal article" date="2021" name="Proc. Natl. Acad. Sci. U.S.A.">
        <title>A Catalog of Tens of Thousands of Viruses from Human Metagenomes Reveals Hidden Associations with Chronic Diseases.</title>
        <authorList>
            <person name="Tisza M.J."/>
            <person name="Buck C.B."/>
        </authorList>
    </citation>
    <scope>NUCLEOTIDE SEQUENCE</scope>
    <source>
        <strain evidence="1">CtnN38</strain>
    </source>
</reference>
<protein>
    <submittedName>
        <fullName evidence="1">Uncharacterized protein</fullName>
    </submittedName>
</protein>
<sequence length="41" mass="4827">MVTVIQFCIFFPFNCCHCCTCCWINVSFTVSICHKRFISFP</sequence>
<organism evidence="1">
    <name type="scientific">Siphoviridae sp. ctnN38</name>
    <dbReference type="NCBI Taxonomy" id="2826455"/>
    <lineage>
        <taxon>Viruses</taxon>
        <taxon>Duplodnaviria</taxon>
        <taxon>Heunggongvirae</taxon>
        <taxon>Uroviricota</taxon>
        <taxon>Caudoviricetes</taxon>
    </lineage>
</organism>
<proteinExistence type="predicted"/>